<name>A0A0M4EIU0_DROBS</name>
<protein>
    <submittedName>
        <fullName evidence="2">CG13872</fullName>
    </submittedName>
</protein>
<dbReference type="EMBL" id="CP012524">
    <property type="protein sequence ID" value="ALC42772.1"/>
    <property type="molecule type" value="Genomic_DNA"/>
</dbReference>
<dbReference type="STRING" id="30019.A0A0M4EIU0"/>
<feature type="region of interest" description="Disordered" evidence="1">
    <location>
        <begin position="469"/>
        <end position="493"/>
    </location>
</feature>
<keyword evidence="3" id="KW-1185">Reference proteome</keyword>
<feature type="compositionally biased region" description="Pro residues" evidence="1">
    <location>
        <begin position="482"/>
        <end position="493"/>
    </location>
</feature>
<evidence type="ECO:0000256" key="1">
    <source>
        <dbReference type="SAM" id="MobiDB-lite"/>
    </source>
</evidence>
<feature type="compositionally biased region" description="Pro residues" evidence="1">
    <location>
        <begin position="595"/>
        <end position="613"/>
    </location>
</feature>
<gene>
    <name evidence="2" type="ORF">Dbus_chr2Rg2351</name>
</gene>
<feature type="region of interest" description="Disordered" evidence="1">
    <location>
        <begin position="587"/>
        <end position="630"/>
    </location>
</feature>
<evidence type="ECO:0000313" key="2">
    <source>
        <dbReference type="EMBL" id="ALC42772.1"/>
    </source>
</evidence>
<evidence type="ECO:0000313" key="3">
    <source>
        <dbReference type="Proteomes" id="UP000494163"/>
    </source>
</evidence>
<dbReference type="Proteomes" id="UP000494163">
    <property type="component" value="Chromosome 2R"/>
</dbReference>
<dbReference type="AlphaFoldDB" id="A0A0M4EIU0"/>
<sequence>MSAERFGKIISTTYVMSTDSMFAADKACPCEEFKDECPRNVLSLPETTLELDIDDIADSLMQVMRICGLKPWEVKRTKEIIKHSFRHYSELRFRIDRVPSKRFAKEHFMHDLAVKAGMSRMDAQLVFGIVKRAFRAYYHATGEGGRRLLSIATQMRHRSECVWRHAARKTAEIYAVYRGLLYSEQLQYQACIECVYKDLYSTLQSRLAYDDPEPCCECARPRSNVDIAKLKSVSTVTTTEIFFNQQPLAMSRAESNISIHLNYKQMKVNLDRTISRNVREYKASVNSMRSIASKNSIRVCDCRPLLCTRNPIKQRPAPEISAECSQGPYTCRWLPYDEEDEPKHRVPCPPMEVICVPCEHEGIVCAEDCTCTCRVCTCAPIVSHEEEHLGEKLSQAGVEDHDTDYCWLAPFRDWPLGEPRYLKEPSVVYEGEEEMGEELSEEPFEPYVCTCTCKYKQRAKPHLFTYLMPFRTPPRQSSDPETPAPPPPEPRVPPCGISIAAYRCWTEPTPEEEEESSDQPKPVLLMSEPQGKVGDIHVDVTVKRQLGSMQAKAPPLTQAKNKPVKDNIAPLKLNMGRESKAVKPVVATPAGVKTAPPPAAQPTPQTTPQPAKPATPAAAAPAPPADDNLTKEDILDIIGLRFK</sequence>
<proteinExistence type="predicted"/>
<dbReference type="OrthoDB" id="7883648at2759"/>
<dbReference type="OMA" id="NCPHLRC"/>
<organism evidence="2 3">
    <name type="scientific">Drosophila busckii</name>
    <name type="common">Fruit fly</name>
    <dbReference type="NCBI Taxonomy" id="30019"/>
    <lineage>
        <taxon>Eukaryota</taxon>
        <taxon>Metazoa</taxon>
        <taxon>Ecdysozoa</taxon>
        <taxon>Arthropoda</taxon>
        <taxon>Hexapoda</taxon>
        <taxon>Insecta</taxon>
        <taxon>Pterygota</taxon>
        <taxon>Neoptera</taxon>
        <taxon>Endopterygota</taxon>
        <taxon>Diptera</taxon>
        <taxon>Brachycera</taxon>
        <taxon>Muscomorpha</taxon>
        <taxon>Ephydroidea</taxon>
        <taxon>Drosophilidae</taxon>
        <taxon>Drosophila</taxon>
    </lineage>
</organism>
<reference evidence="2 3" key="1">
    <citation type="submission" date="2015-08" db="EMBL/GenBank/DDBJ databases">
        <title>Ancestral chromatin configuration constrains chromatin evolution on differentiating sex chromosomes in Drosophila.</title>
        <authorList>
            <person name="Zhou Q."/>
            <person name="Bachtrog D."/>
        </authorList>
    </citation>
    <scope>NUCLEOTIDE SEQUENCE [LARGE SCALE GENOMIC DNA]</scope>
    <source>
        <tissue evidence="2">Whole larvae</tissue>
    </source>
</reference>
<accession>A0A0M4EIU0</accession>